<proteinExistence type="predicted"/>
<evidence type="ECO:0000256" key="1">
    <source>
        <dbReference type="SAM" id="MobiDB-lite"/>
    </source>
</evidence>
<dbReference type="AlphaFoldDB" id="A0A4U5U0U2"/>
<gene>
    <name evidence="2" type="ORF">D9C73_000431</name>
</gene>
<feature type="compositionally biased region" description="Polar residues" evidence="1">
    <location>
        <begin position="1"/>
        <end position="19"/>
    </location>
</feature>
<name>A0A4U5U0U2_COLLU</name>
<keyword evidence="3" id="KW-1185">Reference proteome</keyword>
<evidence type="ECO:0000313" key="2">
    <source>
        <dbReference type="EMBL" id="TKS66375.1"/>
    </source>
</evidence>
<protein>
    <submittedName>
        <fullName evidence="2">Uncharacterized protein</fullName>
    </submittedName>
</protein>
<reference evidence="2 3" key="1">
    <citation type="submission" date="2019-01" db="EMBL/GenBank/DDBJ databases">
        <title>Genome Assembly of Collichthys lucidus.</title>
        <authorList>
            <person name="Cai M."/>
            <person name="Xiao S."/>
        </authorList>
    </citation>
    <scope>NUCLEOTIDE SEQUENCE [LARGE SCALE GENOMIC DNA]</scope>
    <source>
        <strain evidence="2">JT15FE1705JMU</strain>
        <tissue evidence="2">Muscle</tissue>
    </source>
</reference>
<feature type="region of interest" description="Disordered" evidence="1">
    <location>
        <begin position="82"/>
        <end position="109"/>
    </location>
</feature>
<accession>A0A4U5U0U2</accession>
<organism evidence="2 3">
    <name type="scientific">Collichthys lucidus</name>
    <name type="common">Big head croaker</name>
    <name type="synonym">Sciaena lucida</name>
    <dbReference type="NCBI Taxonomy" id="240159"/>
    <lineage>
        <taxon>Eukaryota</taxon>
        <taxon>Metazoa</taxon>
        <taxon>Chordata</taxon>
        <taxon>Craniata</taxon>
        <taxon>Vertebrata</taxon>
        <taxon>Euteleostomi</taxon>
        <taxon>Actinopterygii</taxon>
        <taxon>Neopterygii</taxon>
        <taxon>Teleostei</taxon>
        <taxon>Neoteleostei</taxon>
        <taxon>Acanthomorphata</taxon>
        <taxon>Eupercaria</taxon>
        <taxon>Sciaenidae</taxon>
        <taxon>Collichthys</taxon>
    </lineage>
</organism>
<feature type="compositionally biased region" description="Basic and acidic residues" evidence="1">
    <location>
        <begin position="34"/>
        <end position="47"/>
    </location>
</feature>
<dbReference type="Proteomes" id="UP000298787">
    <property type="component" value="Chromosome 1"/>
</dbReference>
<feature type="region of interest" description="Disordered" evidence="1">
    <location>
        <begin position="1"/>
        <end position="48"/>
    </location>
</feature>
<evidence type="ECO:0000313" key="3">
    <source>
        <dbReference type="Proteomes" id="UP000298787"/>
    </source>
</evidence>
<sequence>MRNNSSPDISEAECQSSLAAASADQRHQSFRLDGGIRDRKETSKAGAERNFNIEAVCEHNTLISSSVAVPSTLKNDTLVSKTRTAASWRHSGPQPQCELTPGNSDKDCD</sequence>
<dbReference type="EMBL" id="CM014078">
    <property type="protein sequence ID" value="TKS66375.1"/>
    <property type="molecule type" value="Genomic_DNA"/>
</dbReference>